<feature type="region of interest" description="Disordered" evidence="1">
    <location>
        <begin position="280"/>
        <end position="309"/>
    </location>
</feature>
<name>A0A834WKG3_9FABA</name>
<dbReference type="AlphaFoldDB" id="A0A834WKG3"/>
<dbReference type="Proteomes" id="UP000634136">
    <property type="component" value="Unassembled WGS sequence"/>
</dbReference>
<comment type="caution">
    <text evidence="2">The sequence shown here is derived from an EMBL/GenBank/DDBJ whole genome shotgun (WGS) entry which is preliminary data.</text>
</comment>
<gene>
    <name evidence="2" type="ORF">G2W53_017386</name>
</gene>
<feature type="compositionally biased region" description="Low complexity" evidence="1">
    <location>
        <begin position="112"/>
        <end position="124"/>
    </location>
</feature>
<sequence>MANQPPVRPWFRLASLRPLPAAPPPAPAPPPEPQPPPPAPAPVTRPIMSLPTFRTTSAPSSPQTRPAQPPAPPEPAPLPPPAPEPIAPRAAEAPSPARKVPSPPPPVQKAEISVPSSIPSNNVSTQSPKTIRPADQSPKVKKPSAAAPPSPLKTIDKPKQIRNNNNGMSDEKGKISHHEKSAKKKAEESGGGGFRVITIAGENRGAFMEVIQSTQKGGHKKSIATPESGKSSEEEGDGKEKKKKKEKNGRGRSETTSFPMMAFVNSNVQSVNNSLLYNASCSHHDPGVRFSLTKKPLGLGDHVKKEESN</sequence>
<proteinExistence type="predicted"/>
<dbReference type="OrthoDB" id="1939627at2759"/>
<feature type="compositionally biased region" description="Pro residues" evidence="1">
    <location>
        <begin position="67"/>
        <end position="86"/>
    </location>
</feature>
<dbReference type="PANTHER" id="PTHR33472">
    <property type="entry name" value="OS01G0106600 PROTEIN"/>
    <property type="match status" value="1"/>
</dbReference>
<evidence type="ECO:0000256" key="1">
    <source>
        <dbReference type="SAM" id="MobiDB-lite"/>
    </source>
</evidence>
<feature type="compositionally biased region" description="Pro residues" evidence="1">
    <location>
        <begin position="20"/>
        <end position="43"/>
    </location>
</feature>
<organism evidence="2 3">
    <name type="scientific">Senna tora</name>
    <dbReference type="NCBI Taxonomy" id="362788"/>
    <lineage>
        <taxon>Eukaryota</taxon>
        <taxon>Viridiplantae</taxon>
        <taxon>Streptophyta</taxon>
        <taxon>Embryophyta</taxon>
        <taxon>Tracheophyta</taxon>
        <taxon>Spermatophyta</taxon>
        <taxon>Magnoliopsida</taxon>
        <taxon>eudicotyledons</taxon>
        <taxon>Gunneridae</taxon>
        <taxon>Pentapetalae</taxon>
        <taxon>rosids</taxon>
        <taxon>fabids</taxon>
        <taxon>Fabales</taxon>
        <taxon>Fabaceae</taxon>
        <taxon>Caesalpinioideae</taxon>
        <taxon>Cassia clade</taxon>
        <taxon>Senna</taxon>
    </lineage>
</organism>
<feature type="region of interest" description="Disordered" evidence="1">
    <location>
        <begin position="209"/>
        <end position="260"/>
    </location>
</feature>
<reference evidence="2" key="1">
    <citation type="submission" date="2020-09" db="EMBL/GenBank/DDBJ databases">
        <title>Genome-Enabled Discovery of Anthraquinone Biosynthesis in Senna tora.</title>
        <authorList>
            <person name="Kang S.-H."/>
            <person name="Pandey R.P."/>
            <person name="Lee C.-M."/>
            <person name="Sim J.-S."/>
            <person name="Jeong J.-T."/>
            <person name="Choi B.-S."/>
            <person name="Jung M."/>
            <person name="Ginzburg D."/>
            <person name="Zhao K."/>
            <person name="Won S.Y."/>
            <person name="Oh T.-J."/>
            <person name="Yu Y."/>
            <person name="Kim N.-H."/>
            <person name="Lee O.R."/>
            <person name="Lee T.-H."/>
            <person name="Bashyal P."/>
            <person name="Kim T.-S."/>
            <person name="Lee W.-H."/>
            <person name="Kawkins C."/>
            <person name="Kim C.-K."/>
            <person name="Kim J.S."/>
            <person name="Ahn B.O."/>
            <person name="Rhee S.Y."/>
            <person name="Sohng J.K."/>
        </authorList>
    </citation>
    <scope>NUCLEOTIDE SEQUENCE</scope>
    <source>
        <tissue evidence="2">Leaf</tissue>
    </source>
</reference>
<feature type="compositionally biased region" description="Basic and acidic residues" evidence="1">
    <location>
        <begin position="169"/>
        <end position="188"/>
    </location>
</feature>
<dbReference type="PANTHER" id="PTHR33472:SF1">
    <property type="entry name" value="EXTENSIN-RELATED"/>
    <property type="match status" value="1"/>
</dbReference>
<protein>
    <submittedName>
        <fullName evidence="2">Vegetative cell wall protein gp1-like</fullName>
    </submittedName>
</protein>
<evidence type="ECO:0000313" key="3">
    <source>
        <dbReference type="Proteomes" id="UP000634136"/>
    </source>
</evidence>
<feature type="region of interest" description="Disordered" evidence="1">
    <location>
        <begin position="1"/>
        <end position="197"/>
    </location>
</feature>
<evidence type="ECO:0000313" key="2">
    <source>
        <dbReference type="EMBL" id="KAF7826222.1"/>
    </source>
</evidence>
<accession>A0A834WKG3</accession>
<keyword evidence="3" id="KW-1185">Reference proteome</keyword>
<dbReference type="EMBL" id="JAAIUW010000006">
    <property type="protein sequence ID" value="KAF7826222.1"/>
    <property type="molecule type" value="Genomic_DNA"/>
</dbReference>
<feature type="compositionally biased region" description="Low complexity" evidence="1">
    <location>
        <begin position="87"/>
        <end position="100"/>
    </location>
</feature>